<gene>
    <name evidence="3" type="ORF">JEQ47_14470</name>
</gene>
<evidence type="ECO:0000256" key="1">
    <source>
        <dbReference type="SAM" id="MobiDB-lite"/>
    </source>
</evidence>
<organism evidence="3 4">
    <name type="scientific">Devosia sediminis</name>
    <dbReference type="NCBI Taxonomy" id="2798801"/>
    <lineage>
        <taxon>Bacteria</taxon>
        <taxon>Pseudomonadati</taxon>
        <taxon>Pseudomonadota</taxon>
        <taxon>Alphaproteobacteria</taxon>
        <taxon>Hyphomicrobiales</taxon>
        <taxon>Devosiaceae</taxon>
        <taxon>Devosia</taxon>
    </lineage>
</organism>
<evidence type="ECO:0000313" key="4">
    <source>
        <dbReference type="Proteomes" id="UP000602124"/>
    </source>
</evidence>
<accession>A0A934ML75</accession>
<feature type="region of interest" description="Disordered" evidence="1">
    <location>
        <begin position="437"/>
        <end position="500"/>
    </location>
</feature>
<reference evidence="3" key="1">
    <citation type="submission" date="2020-12" db="EMBL/GenBank/DDBJ databases">
        <title>Devosia sp. MSA67 isolated from Mo River.</title>
        <authorList>
            <person name="Ma F."/>
            <person name="Zi Z."/>
        </authorList>
    </citation>
    <scope>NUCLEOTIDE SEQUENCE</scope>
    <source>
        <strain evidence="3">MSA67</strain>
    </source>
</reference>
<feature type="chain" id="PRO_5037105214" evidence="2">
    <location>
        <begin position="25"/>
        <end position="649"/>
    </location>
</feature>
<proteinExistence type="predicted"/>
<comment type="caution">
    <text evidence="3">The sequence shown here is derived from an EMBL/GenBank/DDBJ whole genome shotgun (WGS) entry which is preliminary data.</text>
</comment>
<feature type="signal peptide" evidence="2">
    <location>
        <begin position="1"/>
        <end position="24"/>
    </location>
</feature>
<feature type="compositionally biased region" description="Gly residues" evidence="1">
    <location>
        <begin position="139"/>
        <end position="161"/>
    </location>
</feature>
<dbReference type="EMBL" id="JAEKMH010000003">
    <property type="protein sequence ID" value="MBJ3785928.1"/>
    <property type="molecule type" value="Genomic_DNA"/>
</dbReference>
<keyword evidence="4" id="KW-1185">Reference proteome</keyword>
<name>A0A934ML75_9HYPH</name>
<dbReference type="AlphaFoldDB" id="A0A934ML75"/>
<feature type="region of interest" description="Disordered" evidence="1">
    <location>
        <begin position="105"/>
        <end position="165"/>
    </location>
</feature>
<evidence type="ECO:0000313" key="3">
    <source>
        <dbReference type="EMBL" id="MBJ3785928.1"/>
    </source>
</evidence>
<keyword evidence="2" id="KW-0732">Signal</keyword>
<sequence>MRIQSQISALAFAAAVLAAPPAFAQLSLGINLGGNADGGGLGLDAGVDLGIGDTEVNVDAGVGVGGDSLVDADVGVDAGSSGGSTTQVDVGAEVLGDDDVVDVDVGIGSSGSSSSGGSTGGGSSAGSTGGRLIDADVTIGGGTGGSGGSGGTGGNTGGGSAGSSEPLVGVRVSALDDAARVDALIGQLGAPGIAGTDLDDIVDDTRVSIVAVADLLNQDEVEDIRAQVELGGAGRDELLAAIDASVELGAILDRAGVDSEDVIALSVDAGGNTELLVLDLGVDVADLGSGTGEDGPLLDTDLAALDIDLLTDEELAEVDLALLPNEDQRLDAIVRILGRDGGDAAAGGDFELIAVDALLGEDSLAELDAILGGDDSEDVIITADLLGVLDGVGLSPEAVIGLDTPQNGPTRVFVDAGLGEGPLGDLASVDLTLGTGSIGGGGDDGGDDDGNGGGDGGNGGGDDGTGGDDDDGVNGGGDDGTGGDNGGDDGGAGNGNGGNNNGGNGTGGNAGNGGNGGTGTIGNGGAGSGSGSGAAAGVTGNRMPAVLQQPDIVVAEVTCEAGLLALSAANVPSPADLRAIDDLELVNIAGCVQTLRQDELAALRSAIEASDDLRNQVESAGLALDDLVGGGLDQGTLTLYFDADGTTAV</sequence>
<feature type="compositionally biased region" description="Gly residues" evidence="1">
    <location>
        <begin position="117"/>
        <end position="129"/>
    </location>
</feature>
<feature type="compositionally biased region" description="Gly residues" evidence="1">
    <location>
        <begin position="473"/>
        <end position="500"/>
    </location>
</feature>
<dbReference type="Proteomes" id="UP000602124">
    <property type="component" value="Unassembled WGS sequence"/>
</dbReference>
<protein>
    <submittedName>
        <fullName evidence="3">Uncharacterized protein</fullName>
    </submittedName>
</protein>
<feature type="compositionally biased region" description="Gly residues" evidence="1">
    <location>
        <begin position="451"/>
        <end position="464"/>
    </location>
</feature>
<feature type="compositionally biased region" description="Low complexity" evidence="1">
    <location>
        <begin position="105"/>
        <end position="116"/>
    </location>
</feature>
<dbReference type="RefSeq" id="WP_198877146.1">
    <property type="nucleotide sequence ID" value="NZ_JAEKMH010000003.1"/>
</dbReference>
<evidence type="ECO:0000256" key="2">
    <source>
        <dbReference type="SAM" id="SignalP"/>
    </source>
</evidence>